<gene>
    <name evidence="2" type="ORF">OCV66_11990</name>
</gene>
<keyword evidence="3" id="KW-1185">Reference proteome</keyword>
<accession>A0ABT2U6D5</accession>
<feature type="region of interest" description="Disordered" evidence="1">
    <location>
        <begin position="1"/>
        <end position="30"/>
    </location>
</feature>
<organism evidence="2 3">
    <name type="scientific">Agathobaculum ammoniilyticum</name>
    <dbReference type="NCBI Taxonomy" id="2981778"/>
    <lineage>
        <taxon>Bacteria</taxon>
        <taxon>Bacillati</taxon>
        <taxon>Bacillota</taxon>
        <taxon>Clostridia</taxon>
        <taxon>Eubacteriales</taxon>
        <taxon>Butyricicoccaceae</taxon>
        <taxon>Agathobaculum</taxon>
    </lineage>
</organism>
<sequence length="57" mass="6777">MEKEKRRNNEKMARVGWRSGFRKQYTGPSCTREAALSERLKRYEAELEMQQKGGRRG</sequence>
<evidence type="ECO:0000256" key="1">
    <source>
        <dbReference type="SAM" id="MobiDB-lite"/>
    </source>
</evidence>
<comment type="caution">
    <text evidence="2">The sequence shown here is derived from an EMBL/GenBank/DDBJ whole genome shotgun (WGS) entry which is preliminary data.</text>
</comment>
<name>A0ABT2U6D5_9FIRM</name>
<dbReference type="Proteomes" id="UP001652397">
    <property type="component" value="Unassembled WGS sequence"/>
</dbReference>
<feature type="compositionally biased region" description="Basic and acidic residues" evidence="1">
    <location>
        <begin position="1"/>
        <end position="13"/>
    </location>
</feature>
<reference evidence="2 3" key="1">
    <citation type="journal article" date="2021" name="ISME Commun">
        <title>Automated analysis of genomic sequences facilitates high-throughput and comprehensive description of bacteria.</title>
        <authorList>
            <person name="Hitch T.C.A."/>
        </authorList>
    </citation>
    <scope>NUCLEOTIDE SEQUENCE [LARGE SCALE GENOMIC DNA]</scope>
    <source>
        <strain evidence="2 3">Sanger_34</strain>
    </source>
</reference>
<dbReference type="EMBL" id="JAOQJE010000012">
    <property type="protein sequence ID" value="MCU6789801.1"/>
    <property type="molecule type" value="Genomic_DNA"/>
</dbReference>
<evidence type="ECO:0000313" key="2">
    <source>
        <dbReference type="EMBL" id="MCU6789801.1"/>
    </source>
</evidence>
<evidence type="ECO:0000313" key="3">
    <source>
        <dbReference type="Proteomes" id="UP001652397"/>
    </source>
</evidence>
<protein>
    <submittedName>
        <fullName evidence="2">Uncharacterized protein</fullName>
    </submittedName>
</protein>
<proteinExistence type="predicted"/>